<comment type="similarity">
    <text evidence="12">Belongs to the radical SAM superfamily. RlmN family.</text>
</comment>
<comment type="catalytic activity">
    <reaction evidence="12">
        <text>adenosine(37) in tRNA + 2 reduced [2Fe-2S]-[ferredoxin] + 2 S-adenosyl-L-methionine = 2-methyladenosine(37) in tRNA + 5'-deoxyadenosine + L-methionine + 2 oxidized [2Fe-2S]-[ferredoxin] + S-adenosyl-L-homocysteine</text>
        <dbReference type="Rhea" id="RHEA:43332"/>
        <dbReference type="Rhea" id="RHEA-COMP:10000"/>
        <dbReference type="Rhea" id="RHEA-COMP:10001"/>
        <dbReference type="Rhea" id="RHEA-COMP:10162"/>
        <dbReference type="Rhea" id="RHEA-COMP:10485"/>
        <dbReference type="ChEBI" id="CHEBI:17319"/>
        <dbReference type="ChEBI" id="CHEBI:33737"/>
        <dbReference type="ChEBI" id="CHEBI:33738"/>
        <dbReference type="ChEBI" id="CHEBI:57844"/>
        <dbReference type="ChEBI" id="CHEBI:57856"/>
        <dbReference type="ChEBI" id="CHEBI:59789"/>
        <dbReference type="ChEBI" id="CHEBI:74411"/>
        <dbReference type="ChEBI" id="CHEBI:74497"/>
        <dbReference type="EC" id="2.1.1.192"/>
    </reaction>
</comment>
<dbReference type="InterPro" id="IPR027492">
    <property type="entry name" value="RNA_MTrfase_RlmN"/>
</dbReference>
<name>A0A9D1N020_9CLOT</name>
<dbReference type="PIRSF" id="PIRSF006004">
    <property type="entry name" value="CHP00048"/>
    <property type="match status" value="1"/>
</dbReference>
<evidence type="ECO:0000259" key="13">
    <source>
        <dbReference type="PROSITE" id="PS51918"/>
    </source>
</evidence>
<dbReference type="Proteomes" id="UP000886748">
    <property type="component" value="Unassembled WGS sequence"/>
</dbReference>
<dbReference type="CDD" id="cd01335">
    <property type="entry name" value="Radical_SAM"/>
    <property type="match status" value="1"/>
</dbReference>
<dbReference type="InterPro" id="IPR058240">
    <property type="entry name" value="rSAM_sf"/>
</dbReference>
<protein>
    <recommendedName>
        <fullName evidence="12">Probable dual-specificity RNA methyltransferase RlmN</fullName>
        <ecNumber evidence="12">2.1.1.192</ecNumber>
    </recommendedName>
    <alternativeName>
        <fullName evidence="12">23S rRNA (adenine(2503)-C(2))-methyltransferase</fullName>
    </alternativeName>
    <alternativeName>
        <fullName evidence="12">23S rRNA m2A2503 methyltransferase</fullName>
    </alternativeName>
    <alternativeName>
        <fullName evidence="12">Ribosomal RNA large subunit methyltransferase N</fullName>
    </alternativeName>
    <alternativeName>
        <fullName evidence="12">tRNA (adenine(37)-C(2))-methyltransferase</fullName>
    </alternativeName>
    <alternativeName>
        <fullName evidence="12">tRNA m2A37 methyltransferase</fullName>
    </alternativeName>
</protein>
<comment type="caution">
    <text evidence="14">The sequence shown here is derived from an EMBL/GenBank/DDBJ whole genome shotgun (WGS) entry which is preliminary data.</text>
</comment>
<dbReference type="InterPro" id="IPR004383">
    <property type="entry name" value="rRNA_lsu_MTrfase_RlmN/Cfr"/>
</dbReference>
<dbReference type="GO" id="GO:0000049">
    <property type="term" value="F:tRNA binding"/>
    <property type="evidence" value="ECO:0007669"/>
    <property type="project" value="UniProtKB-UniRule"/>
</dbReference>
<dbReference type="GO" id="GO:0005737">
    <property type="term" value="C:cytoplasm"/>
    <property type="evidence" value="ECO:0007669"/>
    <property type="project" value="UniProtKB-SubCell"/>
</dbReference>
<dbReference type="GO" id="GO:0019843">
    <property type="term" value="F:rRNA binding"/>
    <property type="evidence" value="ECO:0007669"/>
    <property type="project" value="UniProtKB-UniRule"/>
</dbReference>
<dbReference type="SUPFAM" id="SSF102114">
    <property type="entry name" value="Radical SAM enzymes"/>
    <property type="match status" value="1"/>
</dbReference>
<proteinExistence type="inferred from homology"/>
<keyword evidence="12" id="KW-1015">Disulfide bond</keyword>
<dbReference type="PANTHER" id="PTHR30544:SF5">
    <property type="entry name" value="RADICAL SAM CORE DOMAIN-CONTAINING PROTEIN"/>
    <property type="match status" value="1"/>
</dbReference>
<dbReference type="NCBIfam" id="TIGR00048">
    <property type="entry name" value="rRNA_mod_RlmN"/>
    <property type="match status" value="1"/>
</dbReference>
<dbReference type="AlphaFoldDB" id="A0A9D1N020"/>
<accession>A0A9D1N020</accession>
<dbReference type="PROSITE" id="PS51918">
    <property type="entry name" value="RADICAL_SAM"/>
    <property type="match status" value="1"/>
</dbReference>
<feature type="binding site" evidence="12">
    <location>
        <position position="106"/>
    </location>
    <ligand>
        <name>[4Fe-4S] cluster</name>
        <dbReference type="ChEBI" id="CHEBI:49883"/>
        <note>4Fe-4S-S-AdoMet</note>
    </ligand>
</feature>
<feature type="binding site" evidence="12">
    <location>
        <position position="110"/>
    </location>
    <ligand>
        <name>[4Fe-4S] cluster</name>
        <dbReference type="ChEBI" id="CHEBI:49883"/>
        <note>4Fe-4S-S-AdoMet</note>
    </ligand>
</feature>
<dbReference type="GO" id="GO:0051539">
    <property type="term" value="F:4 iron, 4 sulfur cluster binding"/>
    <property type="evidence" value="ECO:0007669"/>
    <property type="project" value="UniProtKB-UniRule"/>
</dbReference>
<evidence type="ECO:0000313" key="15">
    <source>
        <dbReference type="Proteomes" id="UP000886748"/>
    </source>
</evidence>
<gene>
    <name evidence="12 14" type="primary">rlmN</name>
    <name evidence="14" type="ORF">IAD26_04105</name>
</gene>
<comment type="subcellular location">
    <subcellularLocation>
        <location evidence="1 12">Cytoplasm</location>
    </subcellularLocation>
</comment>
<dbReference type="GO" id="GO:0070040">
    <property type="term" value="F:rRNA (adenine(2503)-C2-)-methyltransferase activity"/>
    <property type="evidence" value="ECO:0007669"/>
    <property type="project" value="UniProtKB-UniRule"/>
</dbReference>
<comment type="function">
    <text evidence="12">Specifically methylates position 2 of adenine 2503 in 23S rRNA and position 2 of adenine 37 in tRNAs.</text>
</comment>
<evidence type="ECO:0000256" key="1">
    <source>
        <dbReference type="ARBA" id="ARBA00004496"/>
    </source>
</evidence>
<dbReference type="GO" id="GO:0046872">
    <property type="term" value="F:metal ion binding"/>
    <property type="evidence" value="ECO:0007669"/>
    <property type="project" value="UniProtKB-KW"/>
</dbReference>
<feature type="binding site" evidence="12">
    <location>
        <begin position="153"/>
        <end position="154"/>
    </location>
    <ligand>
        <name>S-adenosyl-L-methionine</name>
        <dbReference type="ChEBI" id="CHEBI:59789"/>
    </ligand>
</feature>
<keyword evidence="6 12" id="KW-0808">Transferase</keyword>
<keyword evidence="11 12" id="KW-0411">Iron-sulfur</keyword>
<dbReference type="PANTHER" id="PTHR30544">
    <property type="entry name" value="23S RRNA METHYLTRANSFERASE"/>
    <property type="match status" value="1"/>
</dbReference>
<evidence type="ECO:0000256" key="12">
    <source>
        <dbReference type="HAMAP-Rule" id="MF_01849"/>
    </source>
</evidence>
<organism evidence="14 15">
    <name type="scientific">Candidatus Limenecus avicola</name>
    <dbReference type="NCBI Taxonomy" id="2840847"/>
    <lineage>
        <taxon>Bacteria</taxon>
        <taxon>Bacillati</taxon>
        <taxon>Bacillota</taxon>
        <taxon>Clostridia</taxon>
        <taxon>Eubacteriales</taxon>
        <taxon>Clostridiaceae</taxon>
        <taxon>Clostridiaceae incertae sedis</taxon>
        <taxon>Candidatus Limenecus</taxon>
    </lineage>
</organism>
<dbReference type="Pfam" id="PF04055">
    <property type="entry name" value="Radical_SAM"/>
    <property type="match status" value="1"/>
</dbReference>
<feature type="binding site" evidence="12">
    <location>
        <begin position="206"/>
        <end position="208"/>
    </location>
    <ligand>
        <name>S-adenosyl-L-methionine</name>
        <dbReference type="ChEBI" id="CHEBI:59789"/>
    </ligand>
</feature>
<evidence type="ECO:0000256" key="6">
    <source>
        <dbReference type="ARBA" id="ARBA00022679"/>
    </source>
</evidence>
<evidence type="ECO:0000256" key="9">
    <source>
        <dbReference type="ARBA" id="ARBA00022723"/>
    </source>
</evidence>
<keyword evidence="3 12" id="KW-0963">Cytoplasm</keyword>
<comment type="caution">
    <text evidence="12">Lacks conserved residue(s) required for the propagation of feature annotation.</text>
</comment>
<evidence type="ECO:0000256" key="8">
    <source>
        <dbReference type="ARBA" id="ARBA00022694"/>
    </source>
</evidence>
<evidence type="ECO:0000256" key="7">
    <source>
        <dbReference type="ARBA" id="ARBA00022691"/>
    </source>
</evidence>
<dbReference type="Gene3D" id="3.20.20.70">
    <property type="entry name" value="Aldolase class I"/>
    <property type="match status" value="1"/>
</dbReference>
<evidence type="ECO:0000256" key="2">
    <source>
        <dbReference type="ARBA" id="ARBA00022485"/>
    </source>
</evidence>
<keyword evidence="4 12" id="KW-0698">rRNA processing</keyword>
<dbReference type="FunFam" id="3.20.20.70:FF:000014">
    <property type="entry name" value="Probable dual-specificity RNA methyltransferase RlmN"/>
    <property type="match status" value="1"/>
</dbReference>
<dbReference type="InterPro" id="IPR013785">
    <property type="entry name" value="Aldolase_TIM"/>
</dbReference>
<keyword evidence="2 12" id="KW-0004">4Fe-4S</keyword>
<evidence type="ECO:0000256" key="4">
    <source>
        <dbReference type="ARBA" id="ARBA00022552"/>
    </source>
</evidence>
<keyword evidence="9 12" id="KW-0479">Metal-binding</keyword>
<evidence type="ECO:0000256" key="5">
    <source>
        <dbReference type="ARBA" id="ARBA00022603"/>
    </source>
</evidence>
<dbReference type="Gene3D" id="1.10.150.530">
    <property type="match status" value="1"/>
</dbReference>
<dbReference type="SFLD" id="SFLDG01062">
    <property type="entry name" value="methyltransferase_(Class_A)"/>
    <property type="match status" value="1"/>
</dbReference>
<dbReference type="Pfam" id="PF21016">
    <property type="entry name" value="RlmN_N"/>
    <property type="match status" value="1"/>
</dbReference>
<comment type="catalytic activity">
    <reaction evidence="12">
        <text>adenosine(2503) in 23S rRNA + 2 reduced [2Fe-2S]-[ferredoxin] + 2 S-adenosyl-L-methionine = 2-methyladenosine(2503) in 23S rRNA + 5'-deoxyadenosine + L-methionine + 2 oxidized [2Fe-2S]-[ferredoxin] + S-adenosyl-L-homocysteine</text>
        <dbReference type="Rhea" id="RHEA:42916"/>
        <dbReference type="Rhea" id="RHEA-COMP:10000"/>
        <dbReference type="Rhea" id="RHEA-COMP:10001"/>
        <dbReference type="Rhea" id="RHEA-COMP:10152"/>
        <dbReference type="Rhea" id="RHEA-COMP:10282"/>
        <dbReference type="ChEBI" id="CHEBI:17319"/>
        <dbReference type="ChEBI" id="CHEBI:33737"/>
        <dbReference type="ChEBI" id="CHEBI:33738"/>
        <dbReference type="ChEBI" id="CHEBI:57844"/>
        <dbReference type="ChEBI" id="CHEBI:57856"/>
        <dbReference type="ChEBI" id="CHEBI:59789"/>
        <dbReference type="ChEBI" id="CHEBI:74411"/>
        <dbReference type="ChEBI" id="CHEBI:74497"/>
        <dbReference type="EC" id="2.1.1.192"/>
    </reaction>
</comment>
<feature type="binding site" evidence="12">
    <location>
        <position position="113"/>
    </location>
    <ligand>
        <name>[4Fe-4S] cluster</name>
        <dbReference type="ChEBI" id="CHEBI:49883"/>
        <note>4Fe-4S-S-AdoMet</note>
    </ligand>
</feature>
<dbReference type="SFLD" id="SFLDS00029">
    <property type="entry name" value="Radical_SAM"/>
    <property type="match status" value="1"/>
</dbReference>
<dbReference type="GO" id="GO:0030488">
    <property type="term" value="P:tRNA methylation"/>
    <property type="evidence" value="ECO:0007669"/>
    <property type="project" value="UniProtKB-UniRule"/>
</dbReference>
<comment type="cofactor">
    <cofactor evidence="12">
        <name>[4Fe-4S] cluster</name>
        <dbReference type="ChEBI" id="CHEBI:49883"/>
    </cofactor>
    <text evidence="12">Binds 1 [4Fe-4S] cluster. The cluster is coordinated with 3 cysteines and an exchangeable S-adenosyl-L-methionine.</text>
</comment>
<dbReference type="GO" id="GO:0002935">
    <property type="term" value="F:tRNA (adenine(37)-C2)-methyltransferase activity"/>
    <property type="evidence" value="ECO:0007669"/>
    <property type="project" value="UniProtKB-UniRule"/>
</dbReference>
<dbReference type="InterPro" id="IPR040072">
    <property type="entry name" value="Methyltransferase_A"/>
</dbReference>
<reference evidence="14" key="1">
    <citation type="submission" date="2020-10" db="EMBL/GenBank/DDBJ databases">
        <authorList>
            <person name="Gilroy R."/>
        </authorList>
    </citation>
    <scope>NUCLEOTIDE SEQUENCE</scope>
    <source>
        <strain evidence="14">CHK154-7741</strain>
    </source>
</reference>
<evidence type="ECO:0000256" key="10">
    <source>
        <dbReference type="ARBA" id="ARBA00023004"/>
    </source>
</evidence>
<keyword evidence="7 12" id="KW-0949">S-adenosyl-L-methionine</keyword>
<dbReference type="InterPro" id="IPR048641">
    <property type="entry name" value="RlmN_N"/>
</dbReference>
<dbReference type="InterPro" id="IPR007197">
    <property type="entry name" value="rSAM"/>
</dbReference>
<dbReference type="GO" id="GO:0070475">
    <property type="term" value="P:rRNA base methylation"/>
    <property type="evidence" value="ECO:0007669"/>
    <property type="project" value="UniProtKB-UniRule"/>
</dbReference>
<evidence type="ECO:0000256" key="11">
    <source>
        <dbReference type="ARBA" id="ARBA00023014"/>
    </source>
</evidence>
<comment type="miscellaneous">
    <text evidence="12">Reaction proceeds by a ping-pong mechanism involving intermediate methylation of a conserved cysteine residue.</text>
</comment>
<feature type="active site" description="S-methylcysteine intermediate" evidence="12">
    <location>
        <position position="325"/>
    </location>
</feature>
<sequence length="334" mass="37684">MSLEQLTEFTDSIEESKYRAKQLHNWIYLKSASTFEQMSDISKKTREKMAEIAEITNVKIKHKQVSVDGTIKYLLEYPDGNCVETVLMRFDNRANLTACVSSQVGCACNCKFCATAKLGFIRNLTPVEIIEQVLTIQRDTGLKVTNIVFMGQGEPLLNLDNVLKAIDIFNKDFVIGIRRLTVSTCGIIPQINKLAALDFQPTLAISLHAPNHALRSELMPIENKYNLDELMKALKDYVGETGRRITIEYTLIKGFNDTTECAKELAKLLIGLKANINLIIYNPNDKDTFEKPTKESIQKFKYILEQSGKKVTIRLERGSDIDAACGQLSNKMKD</sequence>
<keyword evidence="10 12" id="KW-0408">Iron</keyword>
<feature type="active site" description="Proton acceptor" evidence="12">
    <location>
        <position position="84"/>
    </location>
</feature>
<keyword evidence="5 12" id="KW-0489">Methyltransferase</keyword>
<reference evidence="14" key="2">
    <citation type="journal article" date="2021" name="PeerJ">
        <title>Extensive microbial diversity within the chicken gut microbiome revealed by metagenomics and culture.</title>
        <authorList>
            <person name="Gilroy R."/>
            <person name="Ravi A."/>
            <person name="Getino M."/>
            <person name="Pursley I."/>
            <person name="Horton D.L."/>
            <person name="Alikhan N.F."/>
            <person name="Baker D."/>
            <person name="Gharbi K."/>
            <person name="Hall N."/>
            <person name="Watson M."/>
            <person name="Adriaenssens E.M."/>
            <person name="Foster-Nyarko E."/>
            <person name="Jarju S."/>
            <person name="Secka A."/>
            <person name="Antonio M."/>
            <person name="Oren A."/>
            <person name="Chaudhuri R.R."/>
            <person name="La Ragione R."/>
            <person name="Hildebrand F."/>
            <person name="Pallen M.J."/>
        </authorList>
    </citation>
    <scope>NUCLEOTIDE SEQUENCE</scope>
    <source>
        <strain evidence="14">CHK154-7741</strain>
    </source>
</reference>
<evidence type="ECO:0000313" key="14">
    <source>
        <dbReference type="EMBL" id="HIU92302.1"/>
    </source>
</evidence>
<dbReference type="SFLD" id="SFLDF00275">
    <property type="entry name" value="adenosine_C2_methyltransferase"/>
    <property type="match status" value="1"/>
</dbReference>
<feature type="binding site" evidence="12">
    <location>
        <position position="183"/>
    </location>
    <ligand>
        <name>S-adenosyl-L-methionine</name>
        <dbReference type="ChEBI" id="CHEBI:59789"/>
    </ligand>
</feature>
<dbReference type="EC" id="2.1.1.192" evidence="12"/>
<feature type="domain" description="Radical SAM core" evidence="13">
    <location>
        <begin position="92"/>
        <end position="320"/>
    </location>
</feature>
<feature type="binding site" evidence="12">
    <location>
        <position position="282"/>
    </location>
    <ligand>
        <name>S-adenosyl-L-methionine</name>
        <dbReference type="ChEBI" id="CHEBI:59789"/>
    </ligand>
</feature>
<dbReference type="HAMAP" id="MF_01849">
    <property type="entry name" value="RNA_methyltr_RlmN"/>
    <property type="match status" value="1"/>
</dbReference>
<keyword evidence="8 12" id="KW-0819">tRNA processing</keyword>
<evidence type="ECO:0000256" key="3">
    <source>
        <dbReference type="ARBA" id="ARBA00022490"/>
    </source>
</evidence>
<dbReference type="EMBL" id="DVOD01000030">
    <property type="protein sequence ID" value="HIU92302.1"/>
    <property type="molecule type" value="Genomic_DNA"/>
</dbReference>